<feature type="domain" description="Response regulatory" evidence="3">
    <location>
        <begin position="6"/>
        <end position="126"/>
    </location>
</feature>
<evidence type="ECO:0000313" key="5">
    <source>
        <dbReference type="Proteomes" id="UP000256373"/>
    </source>
</evidence>
<dbReference type="SUPFAM" id="SSF52172">
    <property type="entry name" value="CheY-like"/>
    <property type="match status" value="1"/>
</dbReference>
<evidence type="ECO:0000256" key="1">
    <source>
        <dbReference type="ARBA" id="ARBA00022553"/>
    </source>
</evidence>
<dbReference type="EMBL" id="QNUL01000002">
    <property type="protein sequence ID" value="REA63474.1"/>
    <property type="molecule type" value="Genomic_DNA"/>
</dbReference>
<dbReference type="Gene3D" id="3.40.50.2300">
    <property type="match status" value="1"/>
</dbReference>
<dbReference type="GO" id="GO:0000160">
    <property type="term" value="P:phosphorelay signal transduction system"/>
    <property type="evidence" value="ECO:0007669"/>
    <property type="project" value="InterPro"/>
</dbReference>
<proteinExistence type="predicted"/>
<evidence type="ECO:0000313" key="4">
    <source>
        <dbReference type="EMBL" id="REA63474.1"/>
    </source>
</evidence>
<dbReference type="Proteomes" id="UP000256373">
    <property type="component" value="Unassembled WGS sequence"/>
</dbReference>
<dbReference type="RefSeq" id="WP_115829222.1">
    <property type="nucleotide sequence ID" value="NZ_QNUL01000002.1"/>
</dbReference>
<keyword evidence="1 2" id="KW-0597">Phosphoprotein</keyword>
<dbReference type="SMART" id="SM00448">
    <property type="entry name" value="REC"/>
    <property type="match status" value="1"/>
</dbReference>
<evidence type="ECO:0000256" key="2">
    <source>
        <dbReference type="PROSITE-ProRule" id="PRU00169"/>
    </source>
</evidence>
<dbReference type="Pfam" id="PF00072">
    <property type="entry name" value="Response_reg"/>
    <property type="match status" value="1"/>
</dbReference>
<protein>
    <recommendedName>
        <fullName evidence="3">Response regulatory domain-containing protein</fullName>
    </recommendedName>
</protein>
<keyword evidence="5" id="KW-1185">Reference proteome</keyword>
<dbReference type="InterPro" id="IPR050595">
    <property type="entry name" value="Bact_response_regulator"/>
</dbReference>
<accession>A0A3D8YFY8</accession>
<evidence type="ECO:0000259" key="3">
    <source>
        <dbReference type="PROSITE" id="PS50110"/>
    </source>
</evidence>
<dbReference type="InterPro" id="IPR011006">
    <property type="entry name" value="CheY-like_superfamily"/>
</dbReference>
<name>A0A3D8YFY8_9BACT</name>
<reference evidence="4 5" key="1">
    <citation type="submission" date="2018-07" db="EMBL/GenBank/DDBJ databases">
        <title>Dyadobacter roseus sp. nov., isolated from rose rhizosphere soil.</title>
        <authorList>
            <person name="Chen L."/>
        </authorList>
    </citation>
    <scope>NUCLEOTIDE SEQUENCE [LARGE SCALE GENOMIC DNA]</scope>
    <source>
        <strain evidence="4 5">RS19</strain>
    </source>
</reference>
<organism evidence="4 5">
    <name type="scientific">Dyadobacter luteus</name>
    <dbReference type="NCBI Taxonomy" id="2259619"/>
    <lineage>
        <taxon>Bacteria</taxon>
        <taxon>Pseudomonadati</taxon>
        <taxon>Bacteroidota</taxon>
        <taxon>Cytophagia</taxon>
        <taxon>Cytophagales</taxon>
        <taxon>Spirosomataceae</taxon>
        <taxon>Dyadobacter</taxon>
    </lineage>
</organism>
<dbReference type="PANTHER" id="PTHR44591">
    <property type="entry name" value="STRESS RESPONSE REGULATOR PROTEIN 1"/>
    <property type="match status" value="1"/>
</dbReference>
<comment type="caution">
    <text evidence="4">The sequence shown here is derived from an EMBL/GenBank/DDBJ whole genome shotgun (WGS) entry which is preliminary data.</text>
</comment>
<dbReference type="InterPro" id="IPR001789">
    <property type="entry name" value="Sig_transdc_resp-reg_receiver"/>
</dbReference>
<gene>
    <name evidence="4" type="ORF">DSL64_03235</name>
</gene>
<feature type="modified residue" description="4-aspartylphosphate" evidence="2">
    <location>
        <position position="59"/>
    </location>
</feature>
<dbReference type="OrthoDB" id="7631574at2"/>
<dbReference type="PANTHER" id="PTHR44591:SF3">
    <property type="entry name" value="RESPONSE REGULATORY DOMAIN-CONTAINING PROTEIN"/>
    <property type="match status" value="1"/>
</dbReference>
<dbReference type="AlphaFoldDB" id="A0A3D8YFY8"/>
<dbReference type="PROSITE" id="PS50110">
    <property type="entry name" value="RESPONSE_REGULATORY"/>
    <property type="match status" value="1"/>
</dbReference>
<sequence>MNNPISVLVIDDDQDDHEIFSGAMRIAYPRALCKFAFNRMEALAQLSVLANKPDFIFMDLNMPEMEPEEFIRKLRLIPDMQDIAVYTLSGFAPYDQMKHLMQIGVTKVLQKQNTIGQLSNLLRSTIGCATS</sequence>